<keyword evidence="3" id="KW-1185">Reference proteome</keyword>
<organism evidence="2 3">
    <name type="scientific">Sphingomonas citri</name>
    <dbReference type="NCBI Taxonomy" id="2862499"/>
    <lineage>
        <taxon>Bacteria</taxon>
        <taxon>Pseudomonadati</taxon>
        <taxon>Pseudomonadota</taxon>
        <taxon>Alphaproteobacteria</taxon>
        <taxon>Sphingomonadales</taxon>
        <taxon>Sphingomonadaceae</taxon>
        <taxon>Sphingomonas</taxon>
    </lineage>
</organism>
<keyword evidence="2" id="KW-0645">Protease</keyword>
<dbReference type="Gene3D" id="3.90.230.10">
    <property type="entry name" value="Creatinase/methionine aminopeptidase superfamily"/>
    <property type="match status" value="1"/>
</dbReference>
<proteinExistence type="predicted"/>
<evidence type="ECO:0000313" key="2">
    <source>
        <dbReference type="EMBL" id="MBW6531690.1"/>
    </source>
</evidence>
<dbReference type="InterPro" id="IPR000994">
    <property type="entry name" value="Pept_M24"/>
</dbReference>
<dbReference type="RefSeq" id="WP_219749213.1">
    <property type="nucleotide sequence ID" value="NZ_JAHXZN010000004.1"/>
</dbReference>
<dbReference type="Pfam" id="PF00557">
    <property type="entry name" value="Peptidase_M24"/>
    <property type="match status" value="1"/>
</dbReference>
<protein>
    <submittedName>
        <fullName evidence="2">Aminopeptidase P family protein</fullName>
    </submittedName>
</protein>
<gene>
    <name evidence="2" type="ORF">KZ820_13180</name>
</gene>
<reference evidence="2 3" key="1">
    <citation type="submission" date="2021-07" db="EMBL/GenBank/DDBJ databases">
        <title>Sphingomonas sp.</title>
        <authorList>
            <person name="Feng G."/>
            <person name="Li J."/>
            <person name="Pan M."/>
        </authorList>
    </citation>
    <scope>NUCLEOTIDE SEQUENCE [LARGE SCALE GENOMIC DNA]</scope>
    <source>
        <strain evidence="2 3">RRHST34</strain>
    </source>
</reference>
<keyword evidence="2" id="KW-0378">Hydrolase</keyword>
<keyword evidence="2" id="KW-0031">Aminopeptidase</keyword>
<dbReference type="InterPro" id="IPR036005">
    <property type="entry name" value="Creatinase/aminopeptidase-like"/>
</dbReference>
<feature type="domain" description="Peptidase M24" evidence="1">
    <location>
        <begin position="7"/>
        <end position="160"/>
    </location>
</feature>
<dbReference type="EMBL" id="JAHXZN010000004">
    <property type="protein sequence ID" value="MBW6531690.1"/>
    <property type="molecule type" value="Genomic_DNA"/>
</dbReference>
<accession>A0ABS7BQ09</accession>
<evidence type="ECO:0000313" key="3">
    <source>
        <dbReference type="Proteomes" id="UP000759103"/>
    </source>
</evidence>
<name>A0ABS7BQ09_9SPHN</name>
<dbReference type="SUPFAM" id="SSF55920">
    <property type="entry name" value="Creatinase/aminopeptidase"/>
    <property type="match status" value="1"/>
</dbReference>
<evidence type="ECO:0000259" key="1">
    <source>
        <dbReference type="Pfam" id="PF00557"/>
    </source>
</evidence>
<dbReference type="GO" id="GO:0004177">
    <property type="term" value="F:aminopeptidase activity"/>
    <property type="evidence" value="ECO:0007669"/>
    <property type="project" value="UniProtKB-KW"/>
</dbReference>
<dbReference type="Proteomes" id="UP000759103">
    <property type="component" value="Unassembled WGS sequence"/>
</dbReference>
<sequence>MRRAELEAAERRALDLLAAIEARGLIAPGRSERDIYALAERVFGVEKHWHKRIVRAGANTLAIAADNPPVRDIAADDIVFLDLGPVFGTWEADVGASYALGDDPVKHALCRDLEAQFAAVCARFRDEPDITGASLYAFACESAAEAGWRFGGRIAGHIVAEFPHARLPGAKQIHQISAENPTRLRDPDAHGEERHWICEIHLVEPEGRFAGFYERLIPLG</sequence>
<comment type="caution">
    <text evidence="2">The sequence shown here is derived from an EMBL/GenBank/DDBJ whole genome shotgun (WGS) entry which is preliminary data.</text>
</comment>